<dbReference type="InParanoid" id="H1XWY3"/>
<feature type="domain" description="PASTA" evidence="2">
    <location>
        <begin position="43"/>
        <end position="109"/>
    </location>
</feature>
<gene>
    <name evidence="3" type="ORF">Cabys_2788</name>
    <name evidence="4" type="ORF">Calab_0016</name>
</gene>
<dbReference type="GO" id="GO:0004674">
    <property type="term" value="F:protein serine/threonine kinase activity"/>
    <property type="evidence" value="ECO:0007669"/>
    <property type="project" value="UniProtKB-KW"/>
</dbReference>
<feature type="transmembrane region" description="Helical" evidence="1">
    <location>
        <begin position="17"/>
        <end position="40"/>
    </location>
</feature>
<dbReference type="Gene3D" id="3.30.10.20">
    <property type="match status" value="3"/>
</dbReference>
<dbReference type="CDD" id="cd06577">
    <property type="entry name" value="PASTA_pknB"/>
    <property type="match status" value="3"/>
</dbReference>
<dbReference type="OrthoDB" id="9803895at2"/>
<keyword evidence="3" id="KW-0808">Transferase</keyword>
<keyword evidence="5" id="KW-1185">Reference proteome</keyword>
<keyword evidence="3" id="KW-0723">Serine/threonine-protein kinase</keyword>
<feature type="domain" description="PASTA" evidence="2">
    <location>
        <begin position="180"/>
        <end position="247"/>
    </location>
</feature>
<dbReference type="SMART" id="SM00740">
    <property type="entry name" value="PASTA"/>
    <property type="match status" value="3"/>
</dbReference>
<keyword evidence="1" id="KW-1133">Transmembrane helix</keyword>
<dbReference type="Proteomes" id="UP000183868">
    <property type="component" value="Chromosome"/>
</dbReference>
<dbReference type="STRING" id="880073.Cabys_2788"/>
<proteinExistence type="predicted"/>
<evidence type="ECO:0000256" key="1">
    <source>
        <dbReference type="SAM" id="Phobius"/>
    </source>
</evidence>
<reference evidence="4 5" key="1">
    <citation type="submission" date="2011-09" db="EMBL/GenBank/DDBJ databases">
        <title>The permanent draft genome of Caldithrix abyssi DSM 13497.</title>
        <authorList>
            <consortium name="US DOE Joint Genome Institute (JGI-PGF)"/>
            <person name="Lucas S."/>
            <person name="Han J."/>
            <person name="Lapidus A."/>
            <person name="Bruce D."/>
            <person name="Goodwin L."/>
            <person name="Pitluck S."/>
            <person name="Peters L."/>
            <person name="Kyrpides N."/>
            <person name="Mavromatis K."/>
            <person name="Ivanova N."/>
            <person name="Mikhailova N."/>
            <person name="Chertkov O."/>
            <person name="Detter J.C."/>
            <person name="Tapia R."/>
            <person name="Han C."/>
            <person name="Land M."/>
            <person name="Hauser L."/>
            <person name="Markowitz V."/>
            <person name="Cheng J.-F."/>
            <person name="Hugenholtz P."/>
            <person name="Woyke T."/>
            <person name="Wu D."/>
            <person name="Spring S."/>
            <person name="Brambilla E."/>
            <person name="Klenk H.-P."/>
            <person name="Eisen J.A."/>
        </authorList>
    </citation>
    <scope>NUCLEOTIDE SEQUENCE [LARGE SCALE GENOMIC DNA]</scope>
    <source>
        <strain evidence="4 5">DSM 13497</strain>
    </source>
</reference>
<dbReference type="Proteomes" id="UP000004671">
    <property type="component" value="Chromosome"/>
</dbReference>
<dbReference type="AlphaFoldDB" id="H1XWY3"/>
<name>H1XWY3_CALAY</name>
<dbReference type="KEGG" id="caby:Cabys_2788"/>
<accession>H1XWY3</accession>
<dbReference type="PROSITE" id="PS51178">
    <property type="entry name" value="PASTA"/>
    <property type="match status" value="3"/>
</dbReference>
<protein>
    <submittedName>
        <fullName evidence="4">PASTA domain containing protein</fullName>
    </submittedName>
    <submittedName>
        <fullName evidence="3">Serine/threonine protein kinase</fullName>
    </submittedName>
</protein>
<dbReference type="HOGENOM" id="CLU_061566_2_1_0"/>
<dbReference type="EMBL" id="CM001402">
    <property type="protein sequence ID" value="EHO39670.1"/>
    <property type="molecule type" value="Genomic_DNA"/>
</dbReference>
<dbReference type="PaxDb" id="880073-Calab_0016"/>
<evidence type="ECO:0000259" key="2">
    <source>
        <dbReference type="PROSITE" id="PS51178"/>
    </source>
</evidence>
<evidence type="ECO:0000313" key="4">
    <source>
        <dbReference type="EMBL" id="EHO39670.1"/>
    </source>
</evidence>
<keyword evidence="1" id="KW-0812">Transmembrane</keyword>
<evidence type="ECO:0000313" key="6">
    <source>
        <dbReference type="Proteomes" id="UP000183868"/>
    </source>
</evidence>
<feature type="domain" description="PASTA" evidence="2">
    <location>
        <begin position="110"/>
        <end position="177"/>
    </location>
</feature>
<dbReference type="RefSeq" id="WP_006926521.1">
    <property type="nucleotide sequence ID" value="NZ_CM001402.1"/>
</dbReference>
<evidence type="ECO:0000313" key="5">
    <source>
        <dbReference type="Proteomes" id="UP000004671"/>
    </source>
</evidence>
<dbReference type="SUPFAM" id="SSF54184">
    <property type="entry name" value="Penicillin-binding protein 2x (pbp-2x), c-terminal domain"/>
    <property type="match status" value="1"/>
</dbReference>
<evidence type="ECO:0000313" key="3">
    <source>
        <dbReference type="EMBL" id="APF19536.1"/>
    </source>
</evidence>
<keyword evidence="3" id="KW-0418">Kinase</keyword>
<reference evidence="3 6" key="2">
    <citation type="submission" date="2016-11" db="EMBL/GenBank/DDBJ databases">
        <title>Genomic analysis of Caldithrix abyssi and proposal of a novel bacterial phylum Caldithrichaeota.</title>
        <authorList>
            <person name="Kublanov I."/>
            <person name="Sigalova O."/>
            <person name="Gavrilov S."/>
            <person name="Lebedinsky A."/>
            <person name="Ivanova N."/>
            <person name="Daum C."/>
            <person name="Reddy T."/>
            <person name="Klenk H.P."/>
            <person name="Goker M."/>
            <person name="Reva O."/>
            <person name="Miroshnichenko M."/>
            <person name="Kyprides N."/>
            <person name="Woyke T."/>
            <person name="Gelfand M."/>
        </authorList>
    </citation>
    <scope>NUCLEOTIDE SEQUENCE [LARGE SCALE GENOMIC DNA]</scope>
    <source>
        <strain evidence="3 6">LF13</strain>
    </source>
</reference>
<dbReference type="EMBL" id="CP018099">
    <property type="protein sequence ID" value="APF19536.1"/>
    <property type="molecule type" value="Genomic_DNA"/>
</dbReference>
<organism evidence="4 5">
    <name type="scientific">Caldithrix abyssi DSM 13497</name>
    <dbReference type="NCBI Taxonomy" id="880073"/>
    <lineage>
        <taxon>Bacteria</taxon>
        <taxon>Pseudomonadati</taxon>
        <taxon>Calditrichota</taxon>
        <taxon>Calditrichia</taxon>
        <taxon>Calditrichales</taxon>
        <taxon>Calditrichaceae</taxon>
        <taxon>Caldithrix</taxon>
    </lineage>
</organism>
<dbReference type="Pfam" id="PF03793">
    <property type="entry name" value="PASTA"/>
    <property type="match status" value="3"/>
</dbReference>
<sequence>MDSEFLTKIFRFKITKFILAFFAFVFIVLLFDNLIMPWYVRLGEEFELPDVVTMKIDEAKKILQEKGFGVVIADSVYDEHFEPGTVVEQNPAAYSKVKKGRHVYLTISIGEKPITMPNLFFKSPREAELILKANGLELGALYYEYSDLALENVVIGQSYPQGQPVKKGTKIDLTISLGPYPQQKVMPDVAGKSLNMAKRQLQLLGIKDIQIEYETRDDVLPETVLSQSVKSGTPIENIQSVKLVVSKLPMNENREE</sequence>
<dbReference type="eggNOG" id="COG2815">
    <property type="taxonomic scope" value="Bacteria"/>
</dbReference>
<dbReference type="InterPro" id="IPR005543">
    <property type="entry name" value="PASTA_dom"/>
</dbReference>
<keyword evidence="1" id="KW-0472">Membrane</keyword>